<accession>A0A7T8KDA1</accession>
<sequence>MEDIYAEDEDSHAVVVKSIKRLLRQYEPAKRFLRVVSTDEIRSGKPHDQGMHFQNFTQKVLLKSKTGS</sequence>
<protein>
    <submittedName>
        <fullName evidence="1">Uncharacterized protein</fullName>
    </submittedName>
</protein>
<name>A0A7T8KDA1_CALRO</name>
<dbReference type="Proteomes" id="UP000595437">
    <property type="component" value="Chromosome 4"/>
</dbReference>
<keyword evidence="2" id="KW-1185">Reference proteome</keyword>
<dbReference type="OrthoDB" id="6252957at2759"/>
<evidence type="ECO:0000313" key="2">
    <source>
        <dbReference type="Proteomes" id="UP000595437"/>
    </source>
</evidence>
<proteinExistence type="predicted"/>
<evidence type="ECO:0000313" key="1">
    <source>
        <dbReference type="EMBL" id="QQP53803.1"/>
    </source>
</evidence>
<gene>
    <name evidence="1" type="ORF">FKW44_006413</name>
</gene>
<organism evidence="1 2">
    <name type="scientific">Caligus rogercresseyi</name>
    <name type="common">Sea louse</name>
    <dbReference type="NCBI Taxonomy" id="217165"/>
    <lineage>
        <taxon>Eukaryota</taxon>
        <taxon>Metazoa</taxon>
        <taxon>Ecdysozoa</taxon>
        <taxon>Arthropoda</taxon>
        <taxon>Crustacea</taxon>
        <taxon>Multicrustacea</taxon>
        <taxon>Hexanauplia</taxon>
        <taxon>Copepoda</taxon>
        <taxon>Siphonostomatoida</taxon>
        <taxon>Caligidae</taxon>
        <taxon>Caligus</taxon>
    </lineage>
</organism>
<dbReference type="EMBL" id="CP045893">
    <property type="protein sequence ID" value="QQP53803.1"/>
    <property type="molecule type" value="Genomic_DNA"/>
</dbReference>
<dbReference type="AlphaFoldDB" id="A0A7T8KDA1"/>
<reference evidence="2" key="1">
    <citation type="submission" date="2021-01" db="EMBL/GenBank/DDBJ databases">
        <title>Caligus Genome Assembly.</title>
        <authorList>
            <person name="Gallardo-Escarate C."/>
        </authorList>
    </citation>
    <scope>NUCLEOTIDE SEQUENCE [LARGE SCALE GENOMIC DNA]</scope>
</reference>